<dbReference type="PANTHER" id="PTHR22807">
    <property type="entry name" value="NOP2 YEAST -RELATED NOL1/NOP2/FMU SUN DOMAIN-CONTAINING"/>
    <property type="match status" value="1"/>
</dbReference>
<accession>A0A437JT97</accession>
<dbReference type="GO" id="GO:0008173">
    <property type="term" value="F:RNA methyltransferase activity"/>
    <property type="evidence" value="ECO:0007669"/>
    <property type="project" value="InterPro"/>
</dbReference>
<evidence type="ECO:0000259" key="6">
    <source>
        <dbReference type="PROSITE" id="PS51686"/>
    </source>
</evidence>
<dbReference type="EMBL" id="SACT01000006">
    <property type="protein sequence ID" value="RVT50197.1"/>
    <property type="molecule type" value="Genomic_DNA"/>
</dbReference>
<gene>
    <name evidence="7" type="ORF">ENE75_17985</name>
</gene>
<dbReference type="GO" id="GO:0003723">
    <property type="term" value="F:RNA binding"/>
    <property type="evidence" value="ECO:0007669"/>
    <property type="project" value="UniProtKB-UniRule"/>
</dbReference>
<dbReference type="RefSeq" id="WP_128199707.1">
    <property type="nucleotide sequence ID" value="NZ_SACT01000006.1"/>
</dbReference>
<keyword evidence="3 5" id="KW-0949">S-adenosyl-L-methionine</keyword>
<feature type="domain" description="SAM-dependent MTase RsmB/NOP-type" evidence="6">
    <location>
        <begin position="145"/>
        <end position="427"/>
    </location>
</feature>
<feature type="binding site" evidence="5">
    <location>
        <position position="259"/>
    </location>
    <ligand>
        <name>S-adenosyl-L-methionine</name>
        <dbReference type="ChEBI" id="CHEBI:59789"/>
    </ligand>
</feature>
<dbReference type="Proteomes" id="UP000288178">
    <property type="component" value="Unassembled WGS sequence"/>
</dbReference>
<dbReference type="SUPFAM" id="SSF53335">
    <property type="entry name" value="S-adenosyl-L-methionine-dependent methyltransferases"/>
    <property type="match status" value="1"/>
</dbReference>
<evidence type="ECO:0000313" key="8">
    <source>
        <dbReference type="Proteomes" id="UP000288178"/>
    </source>
</evidence>
<dbReference type="PRINTS" id="PR02008">
    <property type="entry name" value="RCMTFAMILY"/>
</dbReference>
<dbReference type="Gene3D" id="3.30.70.1170">
    <property type="entry name" value="Sun protein, domain 3"/>
    <property type="match status" value="1"/>
</dbReference>
<proteinExistence type="inferred from homology"/>
<reference evidence="7 8" key="1">
    <citation type="submission" date="2019-01" db="EMBL/GenBank/DDBJ databases">
        <authorList>
            <person name="Chen W.-M."/>
        </authorList>
    </citation>
    <scope>NUCLEOTIDE SEQUENCE [LARGE SCALE GENOMIC DNA]</scope>
    <source>
        <strain evidence="7 8">ICH-3</strain>
    </source>
</reference>
<comment type="similarity">
    <text evidence="5">Belongs to the class I-like SAM-binding methyltransferase superfamily. RsmB/NOP family.</text>
</comment>
<comment type="caution">
    <text evidence="5">Lacks conserved residue(s) required for the propagation of feature annotation.</text>
</comment>
<dbReference type="InterPro" id="IPR023267">
    <property type="entry name" value="RCMT"/>
</dbReference>
<dbReference type="InterPro" id="IPR029063">
    <property type="entry name" value="SAM-dependent_MTases_sf"/>
</dbReference>
<dbReference type="Gene3D" id="3.40.50.150">
    <property type="entry name" value="Vaccinia Virus protein VP39"/>
    <property type="match status" value="1"/>
</dbReference>
<dbReference type="AlphaFoldDB" id="A0A437JT97"/>
<evidence type="ECO:0000313" key="7">
    <source>
        <dbReference type="EMBL" id="RVT50197.1"/>
    </source>
</evidence>
<dbReference type="GO" id="GO:0001510">
    <property type="term" value="P:RNA methylation"/>
    <property type="evidence" value="ECO:0007669"/>
    <property type="project" value="InterPro"/>
</dbReference>
<evidence type="ECO:0000256" key="3">
    <source>
        <dbReference type="ARBA" id="ARBA00022691"/>
    </source>
</evidence>
<evidence type="ECO:0000256" key="4">
    <source>
        <dbReference type="ARBA" id="ARBA00022884"/>
    </source>
</evidence>
<comment type="caution">
    <text evidence="7">The sequence shown here is derived from an EMBL/GenBank/DDBJ whole genome shotgun (WGS) entry which is preliminary data.</text>
</comment>
<feature type="active site" description="Nucleophile" evidence="5">
    <location>
        <position position="359"/>
    </location>
</feature>
<dbReference type="Pfam" id="PF22458">
    <property type="entry name" value="RsmF-B_ferredox"/>
    <property type="match status" value="1"/>
</dbReference>
<evidence type="ECO:0000256" key="2">
    <source>
        <dbReference type="ARBA" id="ARBA00022679"/>
    </source>
</evidence>
<dbReference type="OrthoDB" id="9810297at2"/>
<dbReference type="InterPro" id="IPR049560">
    <property type="entry name" value="MeTrfase_RsmB-F_NOP2_cat"/>
</dbReference>
<sequence length="427" mass="46902">MHPNALLDLTTDLLRAVMRLDQPADAVVSAFFRQHRKLGPRERHTLAETTYAVLRRKPLFEHLAALGGDKKPNALKVPLMRRLAILGWQGNEAFLRAALTPDELAWLARAQAVKPDNLPAALRHLLPTWLAEALQAALDKDFWPLAAALDQPAPMDLRVNALKMKREEAQRLLAEAGIVAEPTPYSPWGLRVQGKPALTQLPLFQDGAIEVQDEGSQLLALLTDAHRGEMVVDFCAGAGGKTLALGAAMRNTGRLYAFDVSGHRLAALKPRLARSGLSNVYPAQIAHERDDRVKRLAGKIQRVLVDAPCSGLGTIRRNPDLKWRQSPADVAELQQRQQAILASAARLVAPGGRLVYATCSLLRAENEDVAEGFDAAHGREFERLPAAELLAKAHVEGADTLVEGDALRLWPHRHGTDGFFAMAWQRR</sequence>
<dbReference type="PANTHER" id="PTHR22807:SF53">
    <property type="entry name" value="RIBOSOMAL RNA SMALL SUBUNIT METHYLTRANSFERASE B-RELATED"/>
    <property type="match status" value="1"/>
</dbReference>
<name>A0A437JT97_9BURK</name>
<keyword evidence="1 5" id="KW-0489">Methyltransferase</keyword>
<organism evidence="7 8">
    <name type="scientific">Rubrivivax albus</name>
    <dbReference type="NCBI Taxonomy" id="2499835"/>
    <lineage>
        <taxon>Bacteria</taxon>
        <taxon>Pseudomonadati</taxon>
        <taxon>Pseudomonadota</taxon>
        <taxon>Betaproteobacteria</taxon>
        <taxon>Burkholderiales</taxon>
        <taxon>Sphaerotilaceae</taxon>
        <taxon>Rubrivivax</taxon>
    </lineage>
</organism>
<feature type="binding site" evidence="5">
    <location>
        <position position="306"/>
    </location>
    <ligand>
        <name>S-adenosyl-L-methionine</name>
        <dbReference type="ChEBI" id="CHEBI:59789"/>
    </ligand>
</feature>
<dbReference type="InterPro" id="IPR001678">
    <property type="entry name" value="MeTrfase_RsmB-F_NOP2_dom"/>
</dbReference>
<keyword evidence="2 5" id="KW-0808">Transferase</keyword>
<keyword evidence="4 5" id="KW-0694">RNA-binding</keyword>
<dbReference type="Pfam" id="PF01189">
    <property type="entry name" value="Methyltr_RsmB-F"/>
    <property type="match status" value="1"/>
</dbReference>
<dbReference type="InterPro" id="IPR054728">
    <property type="entry name" value="RsmB-like_ferredoxin"/>
</dbReference>
<keyword evidence="8" id="KW-1185">Reference proteome</keyword>
<protein>
    <submittedName>
        <fullName evidence="7">RsmB/NOP family class I SAM-dependent RNA methyltransferase</fullName>
    </submittedName>
</protein>
<dbReference type="PROSITE" id="PS51686">
    <property type="entry name" value="SAM_MT_RSMB_NOP"/>
    <property type="match status" value="1"/>
</dbReference>
<evidence type="ECO:0000256" key="1">
    <source>
        <dbReference type="ARBA" id="ARBA00022603"/>
    </source>
</evidence>
<evidence type="ECO:0000256" key="5">
    <source>
        <dbReference type="PROSITE-ProRule" id="PRU01023"/>
    </source>
</evidence>